<proteinExistence type="predicted"/>
<name>A0ABR4FMJ2_9EURO</name>
<keyword evidence="2" id="KW-1185">Reference proteome</keyword>
<accession>A0ABR4FMJ2</accession>
<sequence>MDINGESAVKEYDEDGDPASYYTIQELYGDLNNNKRQPLWVEKLRGYDFDNDEQDNLCGRPSRYAATLPASQGIHCNDKTGDFDPHVFSLAAILQSSVYPSKTNKGFGLDYYGTLGCTLYHELFHLTDYKGTSGDFFGMTSVFFY</sequence>
<reference evidence="1 2" key="1">
    <citation type="submission" date="2024-07" db="EMBL/GenBank/DDBJ databases">
        <title>Section-level genome sequencing and comparative genomics of Aspergillus sections Usti and Cavernicolus.</title>
        <authorList>
            <consortium name="Lawrence Berkeley National Laboratory"/>
            <person name="Nybo J.L."/>
            <person name="Vesth T.C."/>
            <person name="Theobald S."/>
            <person name="Frisvad J.C."/>
            <person name="Larsen T.O."/>
            <person name="Kjaerboelling I."/>
            <person name="Rothschild-Mancinelli K."/>
            <person name="Lyhne E.K."/>
            <person name="Kogle M.E."/>
            <person name="Barry K."/>
            <person name="Clum A."/>
            <person name="Na H."/>
            <person name="Ledsgaard L."/>
            <person name="Lin J."/>
            <person name="Lipzen A."/>
            <person name="Kuo A."/>
            <person name="Riley R."/>
            <person name="Mondo S."/>
            <person name="Labutti K."/>
            <person name="Haridas S."/>
            <person name="Pangalinan J."/>
            <person name="Salamov A.A."/>
            <person name="Simmons B.A."/>
            <person name="Magnuson J.K."/>
            <person name="Chen J."/>
            <person name="Drula E."/>
            <person name="Henrissat B."/>
            <person name="Wiebenga A."/>
            <person name="Lubbers R.J."/>
            <person name="Gomes A.C."/>
            <person name="Makela M.R."/>
            <person name="Stajich J."/>
            <person name="Grigoriev I.V."/>
            <person name="Mortensen U.H."/>
            <person name="De Vries R.P."/>
            <person name="Baker S.E."/>
            <person name="Andersen M.R."/>
        </authorList>
    </citation>
    <scope>NUCLEOTIDE SEQUENCE [LARGE SCALE GENOMIC DNA]</scope>
    <source>
        <strain evidence="1 2">CBS 209.92</strain>
    </source>
</reference>
<evidence type="ECO:0008006" key="3">
    <source>
        <dbReference type="Google" id="ProtNLM"/>
    </source>
</evidence>
<dbReference type="Proteomes" id="UP001610563">
    <property type="component" value="Unassembled WGS sequence"/>
</dbReference>
<evidence type="ECO:0000313" key="1">
    <source>
        <dbReference type="EMBL" id="KAL2784273.1"/>
    </source>
</evidence>
<evidence type="ECO:0000313" key="2">
    <source>
        <dbReference type="Proteomes" id="UP001610563"/>
    </source>
</evidence>
<protein>
    <recommendedName>
        <fullName evidence="3">Lysine-specific metallo-endopeptidase domain-containing protein</fullName>
    </recommendedName>
</protein>
<comment type="caution">
    <text evidence="1">The sequence shown here is derived from an EMBL/GenBank/DDBJ whole genome shotgun (WGS) entry which is preliminary data.</text>
</comment>
<organism evidence="1 2">
    <name type="scientific">Aspergillus keveii</name>
    <dbReference type="NCBI Taxonomy" id="714993"/>
    <lineage>
        <taxon>Eukaryota</taxon>
        <taxon>Fungi</taxon>
        <taxon>Dikarya</taxon>
        <taxon>Ascomycota</taxon>
        <taxon>Pezizomycotina</taxon>
        <taxon>Eurotiomycetes</taxon>
        <taxon>Eurotiomycetidae</taxon>
        <taxon>Eurotiales</taxon>
        <taxon>Aspergillaceae</taxon>
        <taxon>Aspergillus</taxon>
        <taxon>Aspergillus subgen. Nidulantes</taxon>
    </lineage>
</organism>
<dbReference type="EMBL" id="JBFTWV010000186">
    <property type="protein sequence ID" value="KAL2784273.1"/>
    <property type="molecule type" value="Genomic_DNA"/>
</dbReference>
<gene>
    <name evidence="1" type="ORF">BJX66DRAFT_344198</name>
</gene>